<reference evidence="2" key="1">
    <citation type="submission" date="2014-09" db="EMBL/GenBank/DDBJ databases">
        <authorList>
            <person name="Probst J Alexander"/>
        </authorList>
    </citation>
    <scope>NUCLEOTIDE SEQUENCE</scope>
</reference>
<gene>
    <name evidence="1" type="ORF">MSIBF_A1350013</name>
    <name evidence="2" type="ORF">MSIBF_A1350016</name>
</gene>
<dbReference type="EMBL" id="CCXY01000041">
    <property type="protein sequence ID" value="CEG11270.1"/>
    <property type="molecule type" value="Genomic_DNA"/>
</dbReference>
<evidence type="ECO:0000313" key="2">
    <source>
        <dbReference type="EMBL" id="CEG11270.1"/>
    </source>
</evidence>
<organism evidence="2">
    <name type="scientific">groundwater metagenome</name>
    <dbReference type="NCBI Taxonomy" id="717931"/>
    <lineage>
        <taxon>unclassified sequences</taxon>
        <taxon>metagenomes</taxon>
        <taxon>ecological metagenomes</taxon>
    </lineage>
</organism>
<sequence length="62" mass="7517">MVTSESNKEKIKKQDEEEYWTRYVILDNGKMEKVMVSKKETMKDINELLEEDKDFLDIMKKL</sequence>
<name>A0A098E8F8_9ZZZZ</name>
<accession>A0A098E8F8</accession>
<evidence type="ECO:0000313" key="1">
    <source>
        <dbReference type="EMBL" id="CEG11267.1"/>
    </source>
</evidence>
<proteinExistence type="predicted"/>
<protein>
    <submittedName>
        <fullName evidence="2">Uncharacterized protein</fullName>
    </submittedName>
</protein>
<dbReference type="AlphaFoldDB" id="A0A098E8F8"/>
<dbReference type="EMBL" id="CCXY01000041">
    <property type="protein sequence ID" value="CEG11267.1"/>
    <property type="molecule type" value="Genomic_DNA"/>
</dbReference>